<accession>A0A0G1MP82</accession>
<dbReference type="InterPro" id="IPR003696">
    <property type="entry name" value="Carbtransf_dom"/>
</dbReference>
<dbReference type="Gene3D" id="3.90.870.20">
    <property type="entry name" value="Carbamoyltransferase, C-terminal domain"/>
    <property type="match status" value="1"/>
</dbReference>
<protein>
    <recommendedName>
        <fullName evidence="1">Carbamoyltransferase domain-containing protein</fullName>
    </recommendedName>
</protein>
<name>A0A0G1MP82_9BACT</name>
<dbReference type="InterPro" id="IPR038152">
    <property type="entry name" value="Carbam_trans_C_sf"/>
</dbReference>
<feature type="domain" description="Carbamoyltransferase" evidence="1">
    <location>
        <begin position="2"/>
        <end position="342"/>
    </location>
</feature>
<gene>
    <name evidence="2" type="ORF">UX13_C0023G0004</name>
</gene>
<dbReference type="SUPFAM" id="SSF53067">
    <property type="entry name" value="Actin-like ATPase domain"/>
    <property type="match status" value="1"/>
</dbReference>
<evidence type="ECO:0000313" key="3">
    <source>
        <dbReference type="Proteomes" id="UP000034329"/>
    </source>
</evidence>
<organism evidence="2 3">
    <name type="scientific">Candidatus Woesebacteria bacterium GW2011_GWB1_45_5</name>
    <dbReference type="NCBI Taxonomy" id="1618581"/>
    <lineage>
        <taxon>Bacteria</taxon>
        <taxon>Candidatus Woeseibacteriota</taxon>
    </lineage>
</organism>
<evidence type="ECO:0000259" key="1">
    <source>
        <dbReference type="Pfam" id="PF02543"/>
    </source>
</evidence>
<sequence>MKILGISCFYHDAAAALLVDGKIVAATEEERFSRKKHDSGFPEKSIDFCLKTAGITAKDLNWVVFYEKPFTKFERMAKTFLSTAPKARKSFASAYRVWLKDKLWIKSKIAGHIKISPRKILFTKHHLSHAAVSFYTSPFDSAAILTCDGVGEWTTTALGHAGGNKVYLDEELRFPHSLGLFYSAFTQYLGFQINEGEFKVMGLAPYGKPIYKDKIEKMIQQSTDGSFKLDLSYFNFHYSDEVSFSQKFVDLLGQPPVNPKDSDQVREVYADIAASAQVVLEDKVLVIAKHLREKSGEENLCYAGGVALNGVANFRILKSAGFKNIFIHPAAGDSGGALGAALYVYHHILGNVKKGRNFTSSYWGQKHEDGDIKNFLDEQKIKYEKFEDKKLIEKLVGLLVRGKVVGWVRGRFEKKHSCRPEIEENEGPGKCKDKIQRGFPSVCPGNSLRQSPRLLRHQRE</sequence>
<dbReference type="InterPro" id="IPR051338">
    <property type="entry name" value="NodU/CmcH_Carbamoyltrnsfr"/>
</dbReference>
<proteinExistence type="predicted"/>
<dbReference type="PATRIC" id="fig|1618581.3.peg.389"/>
<dbReference type="PANTHER" id="PTHR34847">
    <property type="entry name" value="NODULATION PROTEIN U"/>
    <property type="match status" value="1"/>
</dbReference>
<comment type="caution">
    <text evidence="2">The sequence shown here is derived from an EMBL/GenBank/DDBJ whole genome shotgun (WGS) entry which is preliminary data.</text>
</comment>
<dbReference type="Proteomes" id="UP000034329">
    <property type="component" value="Unassembled WGS sequence"/>
</dbReference>
<reference evidence="2 3" key="1">
    <citation type="journal article" date="2015" name="Nature">
        <title>rRNA introns, odd ribosomes, and small enigmatic genomes across a large radiation of phyla.</title>
        <authorList>
            <person name="Brown C.T."/>
            <person name="Hug L.A."/>
            <person name="Thomas B.C."/>
            <person name="Sharon I."/>
            <person name="Castelle C.J."/>
            <person name="Singh A."/>
            <person name="Wilkins M.J."/>
            <person name="Williams K.H."/>
            <person name="Banfield J.F."/>
        </authorList>
    </citation>
    <scope>NUCLEOTIDE SEQUENCE [LARGE SCALE GENOMIC DNA]</scope>
</reference>
<dbReference type="PANTHER" id="PTHR34847:SF1">
    <property type="entry name" value="NODULATION PROTEIN U"/>
    <property type="match status" value="1"/>
</dbReference>
<dbReference type="Pfam" id="PF02543">
    <property type="entry name" value="Carbam_trans_N"/>
    <property type="match status" value="1"/>
</dbReference>
<dbReference type="AlphaFoldDB" id="A0A0G1MP82"/>
<evidence type="ECO:0000313" key="2">
    <source>
        <dbReference type="EMBL" id="KKU10004.1"/>
    </source>
</evidence>
<dbReference type="CDD" id="cd24098">
    <property type="entry name" value="ASKHA_NBD_TobZ_N"/>
    <property type="match status" value="1"/>
</dbReference>
<dbReference type="Gene3D" id="3.30.420.40">
    <property type="match status" value="2"/>
</dbReference>
<dbReference type="GO" id="GO:0003824">
    <property type="term" value="F:catalytic activity"/>
    <property type="evidence" value="ECO:0007669"/>
    <property type="project" value="InterPro"/>
</dbReference>
<dbReference type="InterPro" id="IPR043129">
    <property type="entry name" value="ATPase_NBD"/>
</dbReference>
<dbReference type="EMBL" id="LCLA01000023">
    <property type="protein sequence ID" value="KKU10004.1"/>
    <property type="molecule type" value="Genomic_DNA"/>
</dbReference>